<evidence type="ECO:0000313" key="3">
    <source>
        <dbReference type="Proteomes" id="UP000494165"/>
    </source>
</evidence>
<dbReference type="AlphaFoldDB" id="A0A8S1CW33"/>
<reference evidence="2 3" key="1">
    <citation type="submission" date="2020-04" db="EMBL/GenBank/DDBJ databases">
        <authorList>
            <person name="Alioto T."/>
            <person name="Alioto T."/>
            <person name="Gomez Garrido J."/>
        </authorList>
    </citation>
    <scope>NUCLEOTIDE SEQUENCE [LARGE SCALE GENOMIC DNA]</scope>
</reference>
<gene>
    <name evidence="2" type="ORF">CLODIP_2_CD13269</name>
</gene>
<accession>A0A8S1CW33</accession>
<feature type="region of interest" description="Disordered" evidence="1">
    <location>
        <begin position="73"/>
        <end position="94"/>
    </location>
</feature>
<comment type="caution">
    <text evidence="2">The sequence shown here is derived from an EMBL/GenBank/DDBJ whole genome shotgun (WGS) entry which is preliminary data.</text>
</comment>
<name>A0A8S1CW33_9INSE</name>
<evidence type="ECO:0000313" key="2">
    <source>
        <dbReference type="EMBL" id="CAB3372274.1"/>
    </source>
</evidence>
<dbReference type="Proteomes" id="UP000494165">
    <property type="component" value="Unassembled WGS sequence"/>
</dbReference>
<organism evidence="2 3">
    <name type="scientific">Cloeon dipterum</name>
    <dbReference type="NCBI Taxonomy" id="197152"/>
    <lineage>
        <taxon>Eukaryota</taxon>
        <taxon>Metazoa</taxon>
        <taxon>Ecdysozoa</taxon>
        <taxon>Arthropoda</taxon>
        <taxon>Hexapoda</taxon>
        <taxon>Insecta</taxon>
        <taxon>Pterygota</taxon>
        <taxon>Palaeoptera</taxon>
        <taxon>Ephemeroptera</taxon>
        <taxon>Pisciforma</taxon>
        <taxon>Baetidae</taxon>
        <taxon>Cloeon</taxon>
    </lineage>
</organism>
<evidence type="ECO:0000256" key="1">
    <source>
        <dbReference type="SAM" id="MobiDB-lite"/>
    </source>
</evidence>
<protein>
    <submittedName>
        <fullName evidence="2">Uncharacterized protein</fullName>
    </submittedName>
</protein>
<sequence length="118" mass="12517">MAALELILGSPPALTPKAAKAGELSRSCEQLNLANTRLGLHEAPGELSEKHALVVCERWSNVLRKSRVFCSRTGSCDSAEGPSPQGPSGHSHCVGRGARRLARDAENAGNACRWVSEN</sequence>
<keyword evidence="3" id="KW-1185">Reference proteome</keyword>
<dbReference type="EMBL" id="CADEPI010000071">
    <property type="protein sequence ID" value="CAB3372274.1"/>
    <property type="molecule type" value="Genomic_DNA"/>
</dbReference>
<proteinExistence type="predicted"/>